<protein>
    <submittedName>
        <fullName evidence="1">Uncharacterized protein</fullName>
    </submittedName>
</protein>
<comment type="caution">
    <text evidence="1">The sequence shown here is derived from an EMBL/GenBank/DDBJ whole genome shotgun (WGS) entry which is preliminary data.</text>
</comment>
<reference evidence="1" key="1">
    <citation type="submission" date="2021-03" db="EMBL/GenBank/DDBJ databases">
        <authorList>
            <person name="Tran Van P."/>
        </authorList>
    </citation>
    <scope>NUCLEOTIDE SEQUENCE</scope>
</reference>
<evidence type="ECO:0000313" key="2">
    <source>
        <dbReference type="Proteomes" id="UP001153148"/>
    </source>
</evidence>
<dbReference type="EMBL" id="CAJPIN010155269">
    <property type="protein sequence ID" value="CAG2069584.1"/>
    <property type="molecule type" value="Genomic_DNA"/>
</dbReference>
<accession>A0ABN7PPE9</accession>
<name>A0ABN7PPE9_TIMPD</name>
<dbReference type="Proteomes" id="UP001153148">
    <property type="component" value="Unassembled WGS sequence"/>
</dbReference>
<proteinExistence type="predicted"/>
<organism evidence="1 2">
    <name type="scientific">Timema podura</name>
    <name type="common">Walking stick</name>
    <dbReference type="NCBI Taxonomy" id="61482"/>
    <lineage>
        <taxon>Eukaryota</taxon>
        <taxon>Metazoa</taxon>
        <taxon>Ecdysozoa</taxon>
        <taxon>Arthropoda</taxon>
        <taxon>Hexapoda</taxon>
        <taxon>Insecta</taxon>
        <taxon>Pterygota</taxon>
        <taxon>Neoptera</taxon>
        <taxon>Polyneoptera</taxon>
        <taxon>Phasmatodea</taxon>
        <taxon>Timematodea</taxon>
        <taxon>Timematoidea</taxon>
        <taxon>Timematidae</taxon>
        <taxon>Timema</taxon>
    </lineage>
</organism>
<sequence length="19" mass="2233">MSPMCFSIYMKIILSKVLK</sequence>
<evidence type="ECO:0000313" key="1">
    <source>
        <dbReference type="EMBL" id="CAG2069584.1"/>
    </source>
</evidence>
<gene>
    <name evidence="1" type="ORF">TPAB3V08_LOCUS16526</name>
</gene>
<keyword evidence="2" id="KW-1185">Reference proteome</keyword>